<evidence type="ECO:0000256" key="1">
    <source>
        <dbReference type="ARBA" id="ARBA00005564"/>
    </source>
</evidence>
<name>A0A382U3V7_9ZZZZ</name>
<dbReference type="EMBL" id="UINC01141102">
    <property type="protein sequence ID" value="SVD28642.1"/>
    <property type="molecule type" value="Genomic_DNA"/>
</dbReference>
<protein>
    <recommendedName>
        <fullName evidence="3">6-phosphogluconolactonase</fullName>
    </recommendedName>
</protein>
<proteinExistence type="inferred from homology"/>
<dbReference type="AlphaFoldDB" id="A0A382U3V7"/>
<feature type="non-terminal residue" evidence="2">
    <location>
        <position position="296"/>
    </location>
</feature>
<reference evidence="2" key="1">
    <citation type="submission" date="2018-05" db="EMBL/GenBank/DDBJ databases">
        <authorList>
            <person name="Lanie J.A."/>
            <person name="Ng W.-L."/>
            <person name="Kazmierczak K.M."/>
            <person name="Andrzejewski T.M."/>
            <person name="Davidsen T.M."/>
            <person name="Wayne K.J."/>
            <person name="Tettelin H."/>
            <person name="Glass J.I."/>
            <person name="Rusch D."/>
            <person name="Podicherti R."/>
            <person name="Tsui H.-C.T."/>
            <person name="Winkler M.E."/>
        </authorList>
    </citation>
    <scope>NUCLEOTIDE SEQUENCE</scope>
</reference>
<dbReference type="SUPFAM" id="SSF75011">
    <property type="entry name" value="3-carboxy-cis,cis-mucoante lactonizing enzyme"/>
    <property type="match status" value="1"/>
</dbReference>
<gene>
    <name evidence="2" type="ORF">METZ01_LOCUS381496</name>
</gene>
<dbReference type="InterPro" id="IPR050282">
    <property type="entry name" value="Cycloisomerase_2"/>
</dbReference>
<dbReference type="GO" id="GO:0017057">
    <property type="term" value="F:6-phosphogluconolactonase activity"/>
    <property type="evidence" value="ECO:0007669"/>
    <property type="project" value="TreeGrafter"/>
</dbReference>
<dbReference type="Pfam" id="PF10282">
    <property type="entry name" value="Lactonase"/>
    <property type="match status" value="1"/>
</dbReference>
<dbReference type="PANTHER" id="PTHR30344">
    <property type="entry name" value="6-PHOSPHOGLUCONOLACTONASE-RELATED"/>
    <property type="match status" value="1"/>
</dbReference>
<sequence length="296" mass="31454">NDKAIHLYELNPKTGALAQRATIALPGAPGSQFVSPDGNLLYVSVRTANSVAAYRIDHAKKTLVPLGITNIGANAAYVATDRTGRTLLWASYSGGVVGSHAIAKNGAVKKTALSRIETQRCAHSILTDASNKFAFVPHTGPNAVYQFRFNAATGKLIANDPPTASPAAGLEPRHLAFHPKLPIVYCDDEKGDSVTAYKLSRATGQLKAFHTHSTLPANFDGAKNSCADIEITRDGKFIYASNRGHNSIAGFAVDAKTGKLKSIGQFATGEVPRSFNLGPNNKWLIAAGQRSHDLHI</sequence>
<dbReference type="InterPro" id="IPR019405">
    <property type="entry name" value="Lactonase_7-beta_prop"/>
</dbReference>
<accession>A0A382U3V7</accession>
<organism evidence="2">
    <name type="scientific">marine metagenome</name>
    <dbReference type="NCBI Taxonomy" id="408172"/>
    <lineage>
        <taxon>unclassified sequences</taxon>
        <taxon>metagenomes</taxon>
        <taxon>ecological metagenomes</taxon>
    </lineage>
</organism>
<evidence type="ECO:0000313" key="2">
    <source>
        <dbReference type="EMBL" id="SVD28642.1"/>
    </source>
</evidence>
<feature type="non-terminal residue" evidence="2">
    <location>
        <position position="1"/>
    </location>
</feature>
<dbReference type="Gene3D" id="2.130.10.10">
    <property type="entry name" value="YVTN repeat-like/Quinoprotein amine dehydrogenase"/>
    <property type="match status" value="1"/>
</dbReference>
<dbReference type="InterPro" id="IPR015943">
    <property type="entry name" value="WD40/YVTN_repeat-like_dom_sf"/>
</dbReference>
<dbReference type="GO" id="GO:0005829">
    <property type="term" value="C:cytosol"/>
    <property type="evidence" value="ECO:0007669"/>
    <property type="project" value="TreeGrafter"/>
</dbReference>
<evidence type="ECO:0008006" key="3">
    <source>
        <dbReference type="Google" id="ProtNLM"/>
    </source>
</evidence>
<dbReference type="PANTHER" id="PTHR30344:SF1">
    <property type="entry name" value="6-PHOSPHOGLUCONOLACTONASE"/>
    <property type="match status" value="1"/>
</dbReference>
<comment type="similarity">
    <text evidence="1">Belongs to the cycloisomerase 2 family.</text>
</comment>